<dbReference type="InterPro" id="IPR011256">
    <property type="entry name" value="Reg_factor_effector_dom_sf"/>
</dbReference>
<proteinExistence type="predicted"/>
<dbReference type="Pfam" id="PF14526">
    <property type="entry name" value="Cass2"/>
    <property type="match status" value="1"/>
</dbReference>
<keyword evidence="3" id="KW-1185">Reference proteome</keyword>
<reference evidence="2 3" key="1">
    <citation type="submission" date="2016-04" db="EMBL/GenBank/DDBJ databases">
        <title>Genome sequence of Clostridium magnum DSM 2767.</title>
        <authorList>
            <person name="Poehlein A."/>
            <person name="Uhlig R."/>
            <person name="Fischer R."/>
            <person name="Bahl H."/>
            <person name="Daniel R."/>
        </authorList>
    </citation>
    <scope>NUCLEOTIDE SEQUENCE [LARGE SCALE GENOMIC DNA]</scope>
    <source>
        <strain evidence="2 3">DSM 2767</strain>
    </source>
</reference>
<dbReference type="RefSeq" id="WP_153040999.1">
    <property type="nucleotide sequence ID" value="NZ_LWAE01000004.1"/>
</dbReference>
<evidence type="ECO:0000313" key="2">
    <source>
        <dbReference type="EMBL" id="KZL91064.1"/>
    </source>
</evidence>
<dbReference type="STRING" id="1121326.CLMAG_39780"/>
<name>A0A162SCN5_9CLOT</name>
<dbReference type="Gene3D" id="3.20.80.10">
    <property type="entry name" value="Regulatory factor, effector binding domain"/>
    <property type="match status" value="1"/>
</dbReference>
<dbReference type="AlphaFoldDB" id="A0A162SCN5"/>
<dbReference type="PANTHER" id="PTHR36444:SF2">
    <property type="entry name" value="TRANSCRIPTIONAL REGULATOR PROTEIN YOBU-RELATED"/>
    <property type="match status" value="1"/>
</dbReference>
<dbReference type="InterPro" id="IPR029441">
    <property type="entry name" value="Cass2"/>
</dbReference>
<dbReference type="PANTHER" id="PTHR36444">
    <property type="entry name" value="TRANSCRIPTIONAL REGULATOR PROTEIN YOBU-RELATED"/>
    <property type="match status" value="1"/>
</dbReference>
<sequence length="65" mass="7675">MKEILELWQQFKSQKLGDKIPNKVEANSILGIYTDYENNEKGSYSFIVGFQVSSIELYQREWLVK</sequence>
<comment type="caution">
    <text evidence="2">The sequence shown here is derived from an EMBL/GenBank/DDBJ whole genome shotgun (WGS) entry which is preliminary data.</text>
</comment>
<protein>
    <recommendedName>
        <fullName evidence="1">Integron-associated effector binding protein domain-containing protein</fullName>
    </recommendedName>
</protein>
<dbReference type="EMBL" id="LWAE01000004">
    <property type="protein sequence ID" value="KZL91064.1"/>
    <property type="molecule type" value="Genomic_DNA"/>
</dbReference>
<evidence type="ECO:0000313" key="3">
    <source>
        <dbReference type="Proteomes" id="UP000076603"/>
    </source>
</evidence>
<dbReference type="OrthoDB" id="9801008at2"/>
<feature type="domain" description="Integron-associated effector binding protein" evidence="1">
    <location>
        <begin position="2"/>
        <end position="56"/>
    </location>
</feature>
<gene>
    <name evidence="2" type="ORF">CLMAG_39780</name>
</gene>
<organism evidence="2 3">
    <name type="scientific">Clostridium magnum DSM 2767</name>
    <dbReference type="NCBI Taxonomy" id="1121326"/>
    <lineage>
        <taxon>Bacteria</taxon>
        <taxon>Bacillati</taxon>
        <taxon>Bacillota</taxon>
        <taxon>Clostridia</taxon>
        <taxon>Eubacteriales</taxon>
        <taxon>Clostridiaceae</taxon>
        <taxon>Clostridium</taxon>
    </lineage>
</organism>
<dbReference type="InterPro" id="IPR053182">
    <property type="entry name" value="YobU-like_regulator"/>
</dbReference>
<accession>A0A162SCN5</accession>
<evidence type="ECO:0000259" key="1">
    <source>
        <dbReference type="Pfam" id="PF14526"/>
    </source>
</evidence>
<dbReference type="PATRIC" id="fig|1121326.3.peg.4024"/>
<dbReference type="Proteomes" id="UP000076603">
    <property type="component" value="Unassembled WGS sequence"/>
</dbReference>